<keyword evidence="1" id="KW-0812">Transmembrane</keyword>
<sequence length="138" mass="15046">MRLEYGDSDVEGASRLLDMKVVKRNVLIFKLGFFLWNFCRSPSRSRSPLPSLNLYGCYSLLLILMLHLLHIACSVKKEGARVPKDAVLAGVQVGAGAGAGARVYPGLDLKLLCCLFTGKMLLRGVSGAEDAYEAFMFG</sequence>
<feature type="transmembrane region" description="Helical" evidence="1">
    <location>
        <begin position="58"/>
        <end position="75"/>
    </location>
</feature>
<reference evidence="2 3" key="1">
    <citation type="journal article" date="2019" name="Genome Biol. Evol.">
        <title>Insights into the evolution of the New World diploid cottons (Gossypium, subgenus Houzingenia) based on genome sequencing.</title>
        <authorList>
            <person name="Grover C.E."/>
            <person name="Arick M.A. 2nd"/>
            <person name="Thrash A."/>
            <person name="Conover J.L."/>
            <person name="Sanders W.S."/>
            <person name="Peterson D.G."/>
            <person name="Frelichowski J.E."/>
            <person name="Scheffler J.A."/>
            <person name="Scheffler B.E."/>
            <person name="Wendel J.F."/>
        </authorList>
    </citation>
    <scope>NUCLEOTIDE SEQUENCE [LARGE SCALE GENOMIC DNA]</scope>
    <source>
        <strain evidence="2">27</strain>
        <tissue evidence="2">Leaf</tissue>
    </source>
</reference>
<evidence type="ECO:0000256" key="1">
    <source>
        <dbReference type="SAM" id="Phobius"/>
    </source>
</evidence>
<accession>A0A7J8RUN4</accession>
<feature type="transmembrane region" description="Helical" evidence="1">
    <location>
        <begin position="21"/>
        <end position="38"/>
    </location>
</feature>
<protein>
    <submittedName>
        <fullName evidence="2">Uncharacterized protein</fullName>
    </submittedName>
</protein>
<keyword evidence="3" id="KW-1185">Reference proteome</keyword>
<dbReference type="AlphaFoldDB" id="A0A7J8RUN4"/>
<proteinExistence type="predicted"/>
<dbReference type="Proteomes" id="UP000593561">
    <property type="component" value="Unassembled WGS sequence"/>
</dbReference>
<keyword evidence="1" id="KW-1133">Transmembrane helix</keyword>
<evidence type="ECO:0000313" key="3">
    <source>
        <dbReference type="Proteomes" id="UP000593561"/>
    </source>
</evidence>
<gene>
    <name evidence="2" type="ORF">Godav_027003</name>
</gene>
<evidence type="ECO:0000313" key="2">
    <source>
        <dbReference type="EMBL" id="MBA0617567.1"/>
    </source>
</evidence>
<keyword evidence="1" id="KW-0472">Membrane</keyword>
<dbReference type="EMBL" id="JABFAC010000007">
    <property type="protein sequence ID" value="MBA0617567.1"/>
    <property type="molecule type" value="Genomic_DNA"/>
</dbReference>
<organism evidence="2 3">
    <name type="scientific">Gossypium davidsonii</name>
    <name type="common">Davidson's cotton</name>
    <name type="synonym">Gossypium klotzschianum subsp. davidsonii</name>
    <dbReference type="NCBI Taxonomy" id="34287"/>
    <lineage>
        <taxon>Eukaryota</taxon>
        <taxon>Viridiplantae</taxon>
        <taxon>Streptophyta</taxon>
        <taxon>Embryophyta</taxon>
        <taxon>Tracheophyta</taxon>
        <taxon>Spermatophyta</taxon>
        <taxon>Magnoliopsida</taxon>
        <taxon>eudicotyledons</taxon>
        <taxon>Gunneridae</taxon>
        <taxon>Pentapetalae</taxon>
        <taxon>rosids</taxon>
        <taxon>malvids</taxon>
        <taxon>Malvales</taxon>
        <taxon>Malvaceae</taxon>
        <taxon>Malvoideae</taxon>
        <taxon>Gossypium</taxon>
    </lineage>
</organism>
<comment type="caution">
    <text evidence="2">The sequence shown here is derived from an EMBL/GenBank/DDBJ whole genome shotgun (WGS) entry which is preliminary data.</text>
</comment>
<name>A0A7J8RUN4_GOSDV</name>